<dbReference type="PROSITE" id="PS50106">
    <property type="entry name" value="PDZ"/>
    <property type="match status" value="2"/>
</dbReference>
<dbReference type="PANTHER" id="PTHR46366">
    <property type="entry name" value="PRO-APOPTOTIC SERINE PROTEASE NMA111"/>
    <property type="match status" value="1"/>
</dbReference>
<organism evidence="8 9">
    <name type="scientific">Morella rubra</name>
    <name type="common">Chinese bayberry</name>
    <dbReference type="NCBI Taxonomy" id="262757"/>
    <lineage>
        <taxon>Eukaryota</taxon>
        <taxon>Viridiplantae</taxon>
        <taxon>Streptophyta</taxon>
        <taxon>Embryophyta</taxon>
        <taxon>Tracheophyta</taxon>
        <taxon>Spermatophyta</taxon>
        <taxon>Magnoliopsida</taxon>
        <taxon>eudicotyledons</taxon>
        <taxon>Gunneridae</taxon>
        <taxon>Pentapetalae</taxon>
        <taxon>rosids</taxon>
        <taxon>fabids</taxon>
        <taxon>Fagales</taxon>
        <taxon>Myricaceae</taxon>
        <taxon>Morella</taxon>
    </lineage>
</organism>
<evidence type="ECO:0000256" key="2">
    <source>
        <dbReference type="ARBA" id="ARBA00004123"/>
    </source>
</evidence>
<dbReference type="InterPro" id="IPR001478">
    <property type="entry name" value="PDZ"/>
</dbReference>
<dbReference type="CDD" id="cd06786">
    <property type="entry name" value="cpPDZ1_ScNma111-like"/>
    <property type="match status" value="1"/>
</dbReference>
<dbReference type="InterPro" id="IPR041489">
    <property type="entry name" value="PDZ_6"/>
</dbReference>
<dbReference type="InterPro" id="IPR025926">
    <property type="entry name" value="PDZ-like_dom"/>
</dbReference>
<dbReference type="GO" id="GO:0004252">
    <property type="term" value="F:serine-type endopeptidase activity"/>
    <property type="evidence" value="ECO:0007669"/>
    <property type="project" value="InterPro"/>
</dbReference>
<protein>
    <recommendedName>
        <fullName evidence="4">Pro-apoptotic serine protease NMA111</fullName>
    </recommendedName>
    <alternativeName>
        <fullName evidence="5">Pro-apoptotic serine protease nma111</fullName>
    </alternativeName>
</protein>
<name>A0A6A1VEY9_9ROSI</name>
<sequence>MENPLERLRSESMGLADGASAVKDELCMEIDPPFRENAATADDWRRALNKVVPAVVVLRTTACRAFDTESAGASYATGFVVDKRRGIILTNRHVVKPGPVVAEAMFVNREEIPVHPVYRDPVHDFGFFRYDPGAIQFLNYEEIPLAPEAACVGLEIRVVGNDSGEKVSILAGTLARLDRDAPHYKKDGYNDFNTFYMQAASGTKGGSSGSPVIDWLGRAVALNAGSKSSSASAFFLPLERVVRALKFLQKGSDSYENKWEAVSIPRGTLQVTFLHKGFDETRRLGLRSETEQMVRHASPQGETGMLVVDSVVPGGPAHKRLEPGDVLVRVNGEVTFLHKGFDETRRLGLRSETEQMVRHASPQGETGMLVVDSVVPGGPAHKRLEPGDVLVRVNGEVITQFLKLETLLDDSVNQNIELQTERGGTSLTVNLVVQDLHSITPDYFLEVSGAVIHPLSYQQARNFRFHCGLVYVTEPGYMLFRAGVPRHAIIKKFAGEEISCLEELISVLFKLSRGARVPLEYISYTDRHRRKSVLVTVDRHDWYAPPQIHTRDDTTGLWTAKPAFQPDYLLLPSDINDIGDRSPTFSTSGEANCTGHLHQSNNQELTDSVACHFLIAAGGCPSTDTTRAALLGLNTCVMFEGATAAAANASFAERVIEPTLVMFELKFGCNSSEDHQFVRGIPIYAISQVLDKIVSGASGLPLLINGVRRPMPLVRILEVELYPTLLSKARSFGLSDDWVQALVKKDPIRRQVLRVKGCLAGSKAENLLEQGDMVLAINKEPITCFHDIENACQALDNDAKLNMTIFRQGHEIETLVGTDVRDGNGTTRVINWCGCIVQDPHPAVRALGFLPEEGHGVYVARWCHGSPVHRYGLYALQWIVEVNGKPTPDLDAFVNVTKELEHGEFVRVRSVHLNGKPRVLTLKQDLHYWPTWELRFDPDTAIWRRKTIKALDCSNV</sequence>
<proteinExistence type="inferred from homology"/>
<dbReference type="Gene3D" id="2.30.42.10">
    <property type="match status" value="4"/>
</dbReference>
<evidence type="ECO:0000256" key="5">
    <source>
        <dbReference type="ARBA" id="ARBA00021524"/>
    </source>
</evidence>
<evidence type="ECO:0000256" key="6">
    <source>
        <dbReference type="ARBA" id="ARBA00023242"/>
    </source>
</evidence>
<evidence type="ECO:0000256" key="1">
    <source>
        <dbReference type="ARBA" id="ARBA00002558"/>
    </source>
</evidence>
<evidence type="ECO:0000256" key="3">
    <source>
        <dbReference type="ARBA" id="ARBA00010541"/>
    </source>
</evidence>
<comment type="subcellular location">
    <subcellularLocation>
        <location evidence="2">Nucleus</location>
    </subcellularLocation>
</comment>
<dbReference type="Pfam" id="PF00595">
    <property type="entry name" value="PDZ"/>
    <property type="match status" value="1"/>
</dbReference>
<comment type="similarity">
    <text evidence="3">Belongs to the peptidase S1C family.</text>
</comment>
<dbReference type="SUPFAM" id="SSF50156">
    <property type="entry name" value="PDZ domain-like"/>
    <property type="match status" value="4"/>
</dbReference>
<evidence type="ECO:0000313" key="8">
    <source>
        <dbReference type="EMBL" id="KAB1211284.1"/>
    </source>
</evidence>
<dbReference type="Proteomes" id="UP000516437">
    <property type="component" value="Chromosome 6"/>
</dbReference>
<dbReference type="InterPro" id="IPR009003">
    <property type="entry name" value="Peptidase_S1_PA"/>
</dbReference>
<dbReference type="InterPro" id="IPR001940">
    <property type="entry name" value="Peptidase_S1C"/>
</dbReference>
<dbReference type="InterPro" id="IPR043504">
    <property type="entry name" value="Peptidase_S1_PA_chymotrypsin"/>
</dbReference>
<dbReference type="Pfam" id="PF13365">
    <property type="entry name" value="Trypsin_2"/>
    <property type="match status" value="1"/>
</dbReference>
<dbReference type="Pfam" id="PF12812">
    <property type="entry name" value="PDZ_1"/>
    <property type="match status" value="2"/>
</dbReference>
<dbReference type="CDD" id="cd06787">
    <property type="entry name" value="cpPDZ_AthDEGP7-like"/>
    <property type="match status" value="1"/>
</dbReference>
<evidence type="ECO:0000256" key="4">
    <source>
        <dbReference type="ARBA" id="ARBA00020338"/>
    </source>
</evidence>
<feature type="domain" description="PDZ" evidence="7">
    <location>
        <begin position="334"/>
        <end position="398"/>
    </location>
</feature>
<evidence type="ECO:0000259" key="7">
    <source>
        <dbReference type="PROSITE" id="PS50106"/>
    </source>
</evidence>
<dbReference type="EMBL" id="RXIC02000024">
    <property type="protein sequence ID" value="KAB1211284.1"/>
    <property type="molecule type" value="Genomic_DNA"/>
</dbReference>
<dbReference type="SUPFAM" id="SSF50494">
    <property type="entry name" value="Trypsin-like serine proteases"/>
    <property type="match status" value="1"/>
</dbReference>
<accession>A0A6A1VEY9</accession>
<dbReference type="PRINTS" id="PR00834">
    <property type="entry name" value="PROTEASES2C"/>
</dbReference>
<dbReference type="GO" id="GO:0006508">
    <property type="term" value="P:proteolysis"/>
    <property type="evidence" value="ECO:0007669"/>
    <property type="project" value="UniProtKB-KW"/>
</dbReference>
<dbReference type="GO" id="GO:0005634">
    <property type="term" value="C:nucleus"/>
    <property type="evidence" value="ECO:0007669"/>
    <property type="project" value="UniProtKB-SubCell"/>
</dbReference>
<keyword evidence="8" id="KW-0378">Hydrolase</keyword>
<comment type="function">
    <text evidence="1">Nuclear serine protease which mediates apoptosis.</text>
</comment>
<dbReference type="PANTHER" id="PTHR46366:SF1">
    <property type="entry name" value="PDZ DOMAIN-CONTAINING PROTEIN C1685.05"/>
    <property type="match status" value="1"/>
</dbReference>
<dbReference type="SMART" id="SM00228">
    <property type="entry name" value="PDZ"/>
    <property type="match status" value="4"/>
</dbReference>
<dbReference type="AlphaFoldDB" id="A0A6A1VEY9"/>
<comment type="caution">
    <text evidence="8">The sequence shown here is derived from an EMBL/GenBank/DDBJ whole genome shotgun (WGS) entry which is preliminary data.</text>
</comment>
<evidence type="ECO:0000313" key="9">
    <source>
        <dbReference type="Proteomes" id="UP000516437"/>
    </source>
</evidence>
<dbReference type="Gene3D" id="2.40.10.10">
    <property type="entry name" value="Trypsin-like serine proteases"/>
    <property type="match status" value="2"/>
</dbReference>
<dbReference type="InterPro" id="IPR036034">
    <property type="entry name" value="PDZ_sf"/>
</dbReference>
<dbReference type="OrthoDB" id="4217619at2759"/>
<gene>
    <name evidence="8" type="ORF">CJ030_MR6G021526</name>
</gene>
<keyword evidence="6" id="KW-0539">Nucleus</keyword>
<keyword evidence="9" id="KW-1185">Reference proteome</keyword>
<feature type="domain" description="PDZ" evidence="7">
    <location>
        <begin position="271"/>
        <end position="332"/>
    </location>
</feature>
<dbReference type="Pfam" id="PF17820">
    <property type="entry name" value="PDZ_6"/>
    <property type="match status" value="1"/>
</dbReference>
<keyword evidence="8" id="KW-0645">Protease</keyword>
<reference evidence="8 9" key="1">
    <citation type="journal article" date="2019" name="Plant Biotechnol. J.">
        <title>The red bayberry genome and genetic basis of sex determination.</title>
        <authorList>
            <person name="Jia H.M."/>
            <person name="Jia H.J."/>
            <person name="Cai Q.L."/>
            <person name="Wang Y."/>
            <person name="Zhao H.B."/>
            <person name="Yang W.F."/>
            <person name="Wang G.Y."/>
            <person name="Li Y.H."/>
            <person name="Zhan D.L."/>
            <person name="Shen Y.T."/>
            <person name="Niu Q.F."/>
            <person name="Chang L."/>
            <person name="Qiu J."/>
            <person name="Zhao L."/>
            <person name="Xie H.B."/>
            <person name="Fu W.Y."/>
            <person name="Jin J."/>
            <person name="Li X.W."/>
            <person name="Jiao Y."/>
            <person name="Zhou C.C."/>
            <person name="Tu T."/>
            <person name="Chai C.Y."/>
            <person name="Gao J.L."/>
            <person name="Fan L.J."/>
            <person name="van de Weg E."/>
            <person name="Wang J.Y."/>
            <person name="Gao Z.S."/>
        </authorList>
    </citation>
    <scope>NUCLEOTIDE SEQUENCE [LARGE SCALE GENOMIC DNA]</scope>
    <source>
        <tissue evidence="8">Leaves</tissue>
    </source>
</reference>